<sequence>MDFYEGLMSKVLDKLQSWKGKLLSIGGWAVLIAHVLQSIPVHFNSVDGRARHWASWDTLCLPNEEGGALYFVTPTDFFCDETTQNVYDVVNGGGWDYVKLYDLLPEEFSKHILDNIAPPTSSNIMDKPIWNMETKGTFSTKTAWEYLRKRKGTTITYKNMWVKGLSFKISFFMWKGRLPLDDAIKRMGYRMASKCWCCVKPREETVAYVFFTSYAAKKMARCSKYDGNYLPTLKFNKVTYEFPLAGWIKINTDGASRGNLGRSSIGYCIRNDNGDLVYVVGKEMKETTNTQAETRAILEALRYCTIHHTHQIWLETDSMLRKNTIEGNWKPHWIIEEEVEEINELLTGGNGRVSHIYREGNKLADHLANYALDMGNLECHEFH</sequence>
<gene>
    <name evidence="2" type="primary">LOC142181808</name>
</gene>
<reference evidence="1" key="1">
    <citation type="journal article" date="2014" name="Nat. Commun.">
        <title>The tobacco genome sequence and its comparison with those of tomato and potato.</title>
        <authorList>
            <person name="Sierro N."/>
            <person name="Battey J.N."/>
            <person name="Ouadi S."/>
            <person name="Bakaher N."/>
            <person name="Bovet L."/>
            <person name="Willig A."/>
            <person name="Goepfert S."/>
            <person name="Peitsch M.C."/>
            <person name="Ivanov N.V."/>
        </authorList>
    </citation>
    <scope>NUCLEOTIDE SEQUENCE [LARGE SCALE GENOMIC DNA]</scope>
</reference>
<proteinExistence type="predicted"/>
<name>A0AC58UPP6_TOBAC</name>
<evidence type="ECO:0000313" key="2">
    <source>
        <dbReference type="RefSeq" id="XP_075111465.1"/>
    </source>
</evidence>
<organism evidence="1 2">
    <name type="scientific">Nicotiana tabacum</name>
    <name type="common">Common tobacco</name>
    <dbReference type="NCBI Taxonomy" id="4097"/>
    <lineage>
        <taxon>Eukaryota</taxon>
        <taxon>Viridiplantae</taxon>
        <taxon>Streptophyta</taxon>
        <taxon>Embryophyta</taxon>
        <taxon>Tracheophyta</taxon>
        <taxon>Spermatophyta</taxon>
        <taxon>Magnoliopsida</taxon>
        <taxon>eudicotyledons</taxon>
        <taxon>Gunneridae</taxon>
        <taxon>Pentapetalae</taxon>
        <taxon>asterids</taxon>
        <taxon>lamiids</taxon>
        <taxon>Solanales</taxon>
        <taxon>Solanaceae</taxon>
        <taxon>Nicotianoideae</taxon>
        <taxon>Nicotianeae</taxon>
        <taxon>Nicotiana</taxon>
    </lineage>
</organism>
<evidence type="ECO:0000313" key="1">
    <source>
        <dbReference type="Proteomes" id="UP000790787"/>
    </source>
</evidence>
<protein>
    <submittedName>
        <fullName evidence="2">Uncharacterized protein LOC142181808</fullName>
    </submittedName>
</protein>
<dbReference type="Proteomes" id="UP000790787">
    <property type="component" value="Chromosome 6"/>
</dbReference>
<keyword evidence="1" id="KW-1185">Reference proteome</keyword>
<reference evidence="2" key="2">
    <citation type="submission" date="2025-08" db="UniProtKB">
        <authorList>
            <consortium name="RefSeq"/>
        </authorList>
    </citation>
    <scope>IDENTIFICATION</scope>
    <source>
        <tissue evidence="2">Leaf</tissue>
    </source>
</reference>
<accession>A0AC58UPP6</accession>
<dbReference type="RefSeq" id="XP_075111465.1">
    <property type="nucleotide sequence ID" value="XM_075255364.1"/>
</dbReference>